<reference evidence="4 5" key="1">
    <citation type="journal article" date="2019" name="Commun. Biol.">
        <title>The bagworm genome reveals a unique fibroin gene that provides high tensile strength.</title>
        <authorList>
            <person name="Kono N."/>
            <person name="Nakamura H."/>
            <person name="Ohtoshi R."/>
            <person name="Tomita M."/>
            <person name="Numata K."/>
            <person name="Arakawa K."/>
        </authorList>
    </citation>
    <scope>NUCLEOTIDE SEQUENCE [LARGE SCALE GENOMIC DNA]</scope>
</reference>
<dbReference type="GO" id="GO:0006869">
    <property type="term" value="P:lipid transport"/>
    <property type="evidence" value="ECO:0007669"/>
    <property type="project" value="InterPro"/>
</dbReference>
<keyword evidence="1" id="KW-0175">Coiled coil</keyword>
<dbReference type="CDD" id="cd13769">
    <property type="entry name" value="ApoLp-III_like"/>
    <property type="match status" value="1"/>
</dbReference>
<dbReference type="EMBL" id="BGZK01001125">
    <property type="protein sequence ID" value="GBP71890.1"/>
    <property type="molecule type" value="Genomic_DNA"/>
</dbReference>
<feature type="transmembrane region" description="Helical" evidence="3">
    <location>
        <begin position="12"/>
        <end position="30"/>
    </location>
</feature>
<comment type="caution">
    <text evidence="4">The sequence shown here is derived from an EMBL/GenBank/DDBJ whole genome shotgun (WGS) entry which is preliminary data.</text>
</comment>
<dbReference type="Proteomes" id="UP000299102">
    <property type="component" value="Unassembled WGS sequence"/>
</dbReference>
<dbReference type="Pfam" id="PF07464">
    <property type="entry name" value="ApoLp-III"/>
    <property type="match status" value="1"/>
</dbReference>
<dbReference type="SUPFAM" id="SSF47857">
    <property type="entry name" value="Apolipophorin-III"/>
    <property type="match status" value="1"/>
</dbReference>
<evidence type="ECO:0000256" key="1">
    <source>
        <dbReference type="SAM" id="Coils"/>
    </source>
</evidence>
<gene>
    <name evidence="4" type="ORF">EVAR_56047_1</name>
</gene>
<keyword evidence="3" id="KW-0472">Membrane</keyword>
<dbReference type="GO" id="GO:0005576">
    <property type="term" value="C:extracellular region"/>
    <property type="evidence" value="ECO:0007669"/>
    <property type="project" value="InterPro"/>
</dbReference>
<dbReference type="Gene3D" id="1.20.120.20">
    <property type="entry name" value="Apolipoprotein"/>
    <property type="match status" value="1"/>
</dbReference>
<dbReference type="AlphaFoldDB" id="A0A4C1YA33"/>
<keyword evidence="3" id="KW-1133">Transmembrane helix</keyword>
<feature type="region of interest" description="Disordered" evidence="2">
    <location>
        <begin position="121"/>
        <end position="159"/>
    </location>
</feature>
<sequence>MGNGIVTDHMRYVYLILEYIAVIAQCLTVLSSSPKDTRFEFRPPAHLQTREKVIRTYLLLCTEARGHGRSEPGRRITLYLRGPSGKFLHGVSRVRSRAGAVGSSRTIDKAAVTESAHDSAPSTLCRFKGGTGPAPGIARRRARRSPRTLAAARPHAVRRTHDDPLRAADARRLLPSSCKYEAQAYVVKRDAPNVLEDVQRHAQEFQKTFTEQLNSLVNSKNTQEFNNALREGSDSVLQQLSALSSSLQSALSDANGRAKQALEETRTNIERQAEELRRTHPEVERQSEELRGKLQQAVTNTVAQTQKLAEEVHKNMEETGQKLAPQIKEAYDSFVRQAQEVQQRLHEAANKQ</sequence>
<dbReference type="GO" id="GO:0008289">
    <property type="term" value="F:lipid binding"/>
    <property type="evidence" value="ECO:0007669"/>
    <property type="project" value="InterPro"/>
</dbReference>
<dbReference type="OrthoDB" id="8115237at2759"/>
<evidence type="ECO:0000313" key="5">
    <source>
        <dbReference type="Proteomes" id="UP000299102"/>
    </source>
</evidence>
<evidence type="ECO:0000256" key="2">
    <source>
        <dbReference type="SAM" id="MobiDB-lite"/>
    </source>
</evidence>
<name>A0A4C1YA33_EUMVA</name>
<dbReference type="InterPro" id="IPR010009">
    <property type="entry name" value="ApoLp-III"/>
</dbReference>
<evidence type="ECO:0000313" key="4">
    <source>
        <dbReference type="EMBL" id="GBP71890.1"/>
    </source>
</evidence>
<keyword evidence="5" id="KW-1185">Reference proteome</keyword>
<dbReference type="STRING" id="151549.A0A4C1YA33"/>
<protein>
    <submittedName>
        <fullName evidence="4">Apolipophorin-3</fullName>
    </submittedName>
</protein>
<organism evidence="4 5">
    <name type="scientific">Eumeta variegata</name>
    <name type="common">Bagworm moth</name>
    <name type="synonym">Eumeta japonica</name>
    <dbReference type="NCBI Taxonomy" id="151549"/>
    <lineage>
        <taxon>Eukaryota</taxon>
        <taxon>Metazoa</taxon>
        <taxon>Ecdysozoa</taxon>
        <taxon>Arthropoda</taxon>
        <taxon>Hexapoda</taxon>
        <taxon>Insecta</taxon>
        <taxon>Pterygota</taxon>
        <taxon>Neoptera</taxon>
        <taxon>Endopterygota</taxon>
        <taxon>Lepidoptera</taxon>
        <taxon>Glossata</taxon>
        <taxon>Ditrysia</taxon>
        <taxon>Tineoidea</taxon>
        <taxon>Psychidae</taxon>
        <taxon>Oiketicinae</taxon>
        <taxon>Eumeta</taxon>
    </lineage>
</organism>
<accession>A0A4C1YA33</accession>
<feature type="coiled-coil region" evidence="1">
    <location>
        <begin position="255"/>
        <end position="293"/>
    </location>
</feature>
<evidence type="ECO:0000256" key="3">
    <source>
        <dbReference type="SAM" id="Phobius"/>
    </source>
</evidence>
<keyword evidence="3" id="KW-0812">Transmembrane</keyword>
<proteinExistence type="predicted"/>